<accession>A0ABQ5B3Q6</accession>
<reference evidence="2" key="2">
    <citation type="submission" date="2022-01" db="EMBL/GenBank/DDBJ databases">
        <authorList>
            <person name="Yamashiro T."/>
            <person name="Shiraishi A."/>
            <person name="Satake H."/>
            <person name="Nakayama K."/>
        </authorList>
    </citation>
    <scope>NUCLEOTIDE SEQUENCE</scope>
</reference>
<evidence type="ECO:0000256" key="1">
    <source>
        <dbReference type="SAM" id="MobiDB-lite"/>
    </source>
</evidence>
<feature type="compositionally biased region" description="Basic and acidic residues" evidence="1">
    <location>
        <begin position="164"/>
        <end position="178"/>
    </location>
</feature>
<feature type="region of interest" description="Disordered" evidence="1">
    <location>
        <begin position="216"/>
        <end position="251"/>
    </location>
</feature>
<protein>
    <submittedName>
        <fullName evidence="2">Uncharacterized protein</fullName>
    </submittedName>
</protein>
<comment type="caution">
    <text evidence="2">The sequence shown here is derived from an EMBL/GenBank/DDBJ whole genome shotgun (WGS) entry which is preliminary data.</text>
</comment>
<organism evidence="2 3">
    <name type="scientific">Tanacetum coccineum</name>
    <dbReference type="NCBI Taxonomy" id="301880"/>
    <lineage>
        <taxon>Eukaryota</taxon>
        <taxon>Viridiplantae</taxon>
        <taxon>Streptophyta</taxon>
        <taxon>Embryophyta</taxon>
        <taxon>Tracheophyta</taxon>
        <taxon>Spermatophyta</taxon>
        <taxon>Magnoliopsida</taxon>
        <taxon>eudicotyledons</taxon>
        <taxon>Gunneridae</taxon>
        <taxon>Pentapetalae</taxon>
        <taxon>asterids</taxon>
        <taxon>campanulids</taxon>
        <taxon>Asterales</taxon>
        <taxon>Asteraceae</taxon>
        <taxon>Asteroideae</taxon>
        <taxon>Anthemideae</taxon>
        <taxon>Anthemidinae</taxon>
        <taxon>Tanacetum</taxon>
    </lineage>
</organism>
<keyword evidence="3" id="KW-1185">Reference proteome</keyword>
<evidence type="ECO:0000313" key="3">
    <source>
        <dbReference type="Proteomes" id="UP001151760"/>
    </source>
</evidence>
<name>A0ABQ5B3Q6_9ASTR</name>
<dbReference type="EMBL" id="BQNB010012884">
    <property type="protein sequence ID" value="GJT09128.1"/>
    <property type="molecule type" value="Genomic_DNA"/>
</dbReference>
<gene>
    <name evidence="2" type="ORF">Tco_0843590</name>
</gene>
<proteinExistence type="predicted"/>
<feature type="compositionally biased region" description="Acidic residues" evidence="1">
    <location>
        <begin position="236"/>
        <end position="251"/>
    </location>
</feature>
<dbReference type="Proteomes" id="UP001151760">
    <property type="component" value="Unassembled WGS sequence"/>
</dbReference>
<sequence>MNSTKGRQSSEIGALFGLLEISTLLKSLTLWVWDELVLSSMSPGNPSFHWPYKFSDRWGFRGCVIAKLAKLLRYAPDLPKSSWPEICDPPFEEEILAFIRKLGYSRDIKSLSDVKVDTLHQPWRTSEPSSTNVLMVKEFGLRTKTYYDFATGKVIPKPKYVRRSTREKTTNKPPKDSPKQNTILPQLSLPSVQVQIKELCYTPGFPDYIYICSEMSQKTESPMPRKDDRRSKQSKDDDDTADDDQDEAKKT</sequence>
<feature type="compositionally biased region" description="Basic and acidic residues" evidence="1">
    <location>
        <begin position="223"/>
        <end position="235"/>
    </location>
</feature>
<feature type="region of interest" description="Disordered" evidence="1">
    <location>
        <begin position="160"/>
        <end position="184"/>
    </location>
</feature>
<evidence type="ECO:0000313" key="2">
    <source>
        <dbReference type="EMBL" id="GJT09128.1"/>
    </source>
</evidence>
<reference evidence="2" key="1">
    <citation type="journal article" date="2022" name="Int. J. Mol. Sci.">
        <title>Draft Genome of Tanacetum Coccineum: Genomic Comparison of Closely Related Tanacetum-Family Plants.</title>
        <authorList>
            <person name="Yamashiro T."/>
            <person name="Shiraishi A."/>
            <person name="Nakayama K."/>
            <person name="Satake H."/>
        </authorList>
    </citation>
    <scope>NUCLEOTIDE SEQUENCE</scope>
</reference>